<evidence type="ECO:0000313" key="3">
    <source>
        <dbReference type="Proteomes" id="UP000037923"/>
    </source>
</evidence>
<proteinExistence type="predicted"/>
<dbReference type="EMBL" id="LGTL01000007">
    <property type="protein sequence ID" value="KPA80798.1"/>
    <property type="molecule type" value="Genomic_DNA"/>
</dbReference>
<dbReference type="GeneID" id="26904529"/>
<dbReference type="OrthoDB" id="273783at2759"/>
<feature type="region of interest" description="Disordered" evidence="1">
    <location>
        <begin position="288"/>
        <end position="311"/>
    </location>
</feature>
<keyword evidence="3" id="KW-1185">Reference proteome</keyword>
<dbReference type="EMBL" id="LGTL01000007">
    <property type="protein sequence ID" value="KPA80799.1"/>
    <property type="molecule type" value="Genomic_DNA"/>
</dbReference>
<reference evidence="2 3" key="1">
    <citation type="submission" date="2015-07" db="EMBL/GenBank/DDBJ databases">
        <title>High-quality genome of monoxenous trypanosomatid Leptomonas pyrrhocoris.</title>
        <authorList>
            <person name="Flegontov P."/>
            <person name="Butenko A."/>
            <person name="Firsov S."/>
            <person name="Vlcek C."/>
            <person name="Logacheva M.D."/>
            <person name="Field M."/>
            <person name="Filatov D."/>
            <person name="Flegontova O."/>
            <person name="Gerasimov E."/>
            <person name="Jackson A.P."/>
            <person name="Kelly S."/>
            <person name="Opperdoes F."/>
            <person name="O'Reilly A."/>
            <person name="Votypka J."/>
            <person name="Yurchenko V."/>
            <person name="Lukes J."/>
        </authorList>
    </citation>
    <scope>NUCLEOTIDE SEQUENCE [LARGE SCALE GENOMIC DNA]</scope>
    <source>
        <strain evidence="2">H10</strain>
    </source>
</reference>
<dbReference type="RefSeq" id="XP_015659238.1">
    <property type="nucleotide sequence ID" value="XM_015801837.1"/>
</dbReference>
<dbReference type="RefSeq" id="XP_015659237.1">
    <property type="nucleotide sequence ID" value="XM_015801836.1"/>
</dbReference>
<dbReference type="OMA" id="MARHPAE"/>
<comment type="caution">
    <text evidence="2">The sequence shown here is derived from an EMBL/GenBank/DDBJ whole genome shotgun (WGS) entry which is preliminary data.</text>
</comment>
<evidence type="ECO:0000313" key="2">
    <source>
        <dbReference type="EMBL" id="KPA80799.1"/>
    </source>
</evidence>
<feature type="region of interest" description="Disordered" evidence="1">
    <location>
        <begin position="169"/>
        <end position="200"/>
    </location>
</feature>
<gene>
    <name evidence="2" type="ORF">ABB37_04238</name>
</gene>
<name>A0A0M9G2G9_LEPPY</name>
<dbReference type="VEuPathDB" id="TriTrypDB:LpyrH10_07_0450"/>
<accession>A0A0M9G2G9</accession>
<evidence type="ECO:0000256" key="1">
    <source>
        <dbReference type="SAM" id="MobiDB-lite"/>
    </source>
</evidence>
<dbReference type="AlphaFoldDB" id="A0A0M9G2G9"/>
<feature type="compositionally biased region" description="Polar residues" evidence="1">
    <location>
        <begin position="182"/>
        <end position="191"/>
    </location>
</feature>
<sequence length="339" mass="35850">MPSDRDTAGETFDNTYHNTTLVGNWYEDRLLRSEQPQRSQNGRHISKAACEDGLLEDLRITQARNAPQVRQDLMHTTYDVDYNRTAVGVDAEDTVSSSKAPVPLLGLLPGTSTRGAACSIDHGSPSGREGVDRALLFSQDPVADPLAELPLSTNTDTYGAFFFLQDGSGGAEGDGEGDAKMSTDNTQAGQTRSRRQRNDEYCLYDSVTNAKTRLATGGGGGGAGASVGGKSLSTKSVQNRGATSAAAAAASTSSAIQRRTFGFTSLAAPAAEASGGDTAVRTTTTTVASGRGMQSRSGKQKGGRNDTDEDDVRWCTSKQAADIPVEHCVFQRRLPPVWM</sequence>
<organism evidence="2 3">
    <name type="scientific">Leptomonas pyrrhocoris</name>
    <name type="common">Firebug parasite</name>
    <dbReference type="NCBI Taxonomy" id="157538"/>
    <lineage>
        <taxon>Eukaryota</taxon>
        <taxon>Discoba</taxon>
        <taxon>Euglenozoa</taxon>
        <taxon>Kinetoplastea</taxon>
        <taxon>Metakinetoplastina</taxon>
        <taxon>Trypanosomatida</taxon>
        <taxon>Trypanosomatidae</taxon>
        <taxon>Leishmaniinae</taxon>
        <taxon>Leptomonas</taxon>
    </lineage>
</organism>
<dbReference type="Proteomes" id="UP000037923">
    <property type="component" value="Unassembled WGS sequence"/>
</dbReference>
<protein>
    <submittedName>
        <fullName evidence="2">Uncharacterized protein</fullName>
    </submittedName>
</protein>